<gene>
    <name evidence="5" type="ORF">BaOVIS_020950</name>
</gene>
<evidence type="ECO:0000313" key="6">
    <source>
        <dbReference type="Proteomes" id="UP001057455"/>
    </source>
</evidence>
<dbReference type="PANTHER" id="PTHR23316">
    <property type="entry name" value="IMPORTIN ALPHA"/>
    <property type="match status" value="1"/>
</dbReference>
<dbReference type="EMBL" id="BLIY01000017">
    <property type="protein sequence ID" value="GFE54691.1"/>
    <property type="molecule type" value="Genomic_DNA"/>
</dbReference>
<organism evidence="5 6">
    <name type="scientific">Babesia ovis</name>
    <dbReference type="NCBI Taxonomy" id="5869"/>
    <lineage>
        <taxon>Eukaryota</taxon>
        <taxon>Sar</taxon>
        <taxon>Alveolata</taxon>
        <taxon>Apicomplexa</taxon>
        <taxon>Aconoidasida</taxon>
        <taxon>Piroplasmida</taxon>
        <taxon>Babesiidae</taxon>
        <taxon>Babesia</taxon>
    </lineage>
</organism>
<dbReference type="Proteomes" id="UP001057455">
    <property type="component" value="Unassembled WGS sequence"/>
</dbReference>
<dbReference type="GO" id="GO:0015031">
    <property type="term" value="P:protein transport"/>
    <property type="evidence" value="ECO:0007669"/>
    <property type="project" value="UniProtKB-KW"/>
</dbReference>
<feature type="region of interest" description="Disordered" evidence="4">
    <location>
        <begin position="53"/>
        <end position="75"/>
    </location>
</feature>
<evidence type="ECO:0000256" key="4">
    <source>
        <dbReference type="SAM" id="MobiDB-lite"/>
    </source>
</evidence>
<comment type="caution">
    <text evidence="5">The sequence shown here is derived from an EMBL/GenBank/DDBJ whole genome shotgun (WGS) entry which is preliminary data.</text>
</comment>
<dbReference type="InterPro" id="IPR016024">
    <property type="entry name" value="ARM-type_fold"/>
</dbReference>
<name>A0A9W5TBM6_BABOV</name>
<dbReference type="SUPFAM" id="SSF48371">
    <property type="entry name" value="ARM repeat"/>
    <property type="match status" value="1"/>
</dbReference>
<dbReference type="OrthoDB" id="29145at2759"/>
<protein>
    <submittedName>
        <fullName evidence="5">Importin subunit related, putative</fullName>
    </submittedName>
</protein>
<feature type="compositionally biased region" description="Basic and acidic residues" evidence="4">
    <location>
        <begin position="65"/>
        <end position="75"/>
    </location>
</feature>
<dbReference type="AlphaFoldDB" id="A0A9W5TBM6"/>
<sequence length="611" mass="68653">MSDSLTYRRAVHTGSPQETPKHTHMGTDSGSSCAQGVHGYGLRDMRTRSDRMVTDRGQWYPGDSRVAEDNRNDSDDKEVAELLPYLATGCQVRDNLYEQVLEGLQNTALCTTKAQALNVLRRSIYAYYGNSYSGNVTGKILTRESTNKLLTTEALEKYVFKTIFSDELHADNHIRCGCLQVIYAMTECLPIGNYPTLLNGKMLRSILLVMEYVCGGSGNNDLEEKMWFTGLCIIKNMMMVMEVPNEILRRILNSVCRKQDASTVDFCHVLLTRDLLPNLTKKTISSVYTSVPGSRAHMYHQCVKFLSEFLVKPKQREVLSKVCGALVCVCEYNFGIDLLMDLHCFPDILWLAQSVVNKYETAMNEVDKSSGKQLIEEITPELHQISFDALSVVSKMAFTANRRQIVAMLDQGVANMLVKVLNCPVSSTPVKTRAANTLGNLGCESDLEVQALINQSAMPTLIRTFQEALEQNTKIEAAYAICACASKANKVQIRYIVSCAGFFGMSSHNNCMTLITDFMDFVCNNDPGQEGNIRLCRIVLNAVDNILHIGKIEAKENKLLENPYGRMLVDHQGEVKLAKMAMFPDYHIAKRALHISHLYFNYPKVWSRMFD</sequence>
<evidence type="ECO:0000256" key="3">
    <source>
        <dbReference type="ARBA" id="ARBA00022927"/>
    </source>
</evidence>
<keyword evidence="3" id="KW-0653">Protein transport</keyword>
<comment type="similarity">
    <text evidence="1">Belongs to the importin alpha family.</text>
</comment>
<dbReference type="InterPro" id="IPR011989">
    <property type="entry name" value="ARM-like"/>
</dbReference>
<proteinExistence type="inferred from homology"/>
<accession>A0A9W5TBM6</accession>
<feature type="region of interest" description="Disordered" evidence="4">
    <location>
        <begin position="1"/>
        <end position="33"/>
    </location>
</feature>
<keyword evidence="6" id="KW-1185">Reference proteome</keyword>
<evidence type="ECO:0000313" key="5">
    <source>
        <dbReference type="EMBL" id="GFE54691.1"/>
    </source>
</evidence>
<reference evidence="5" key="1">
    <citation type="submission" date="2019-12" db="EMBL/GenBank/DDBJ databases">
        <title>Genome sequence of Babesia ovis.</title>
        <authorList>
            <person name="Yamagishi J."/>
            <person name="Sevinc F."/>
            <person name="Xuan X."/>
        </authorList>
    </citation>
    <scope>NUCLEOTIDE SEQUENCE</scope>
    <source>
        <strain evidence="5">Selcuk</strain>
    </source>
</reference>
<evidence type="ECO:0000256" key="1">
    <source>
        <dbReference type="ARBA" id="ARBA00010394"/>
    </source>
</evidence>
<keyword evidence="2" id="KW-0813">Transport</keyword>
<dbReference type="Gene3D" id="1.25.10.10">
    <property type="entry name" value="Leucine-rich Repeat Variant"/>
    <property type="match status" value="1"/>
</dbReference>
<evidence type="ECO:0000256" key="2">
    <source>
        <dbReference type="ARBA" id="ARBA00022448"/>
    </source>
</evidence>